<feature type="compositionally biased region" description="Basic and acidic residues" evidence="1">
    <location>
        <begin position="189"/>
        <end position="201"/>
    </location>
</feature>
<keyword evidence="3" id="KW-1185">Reference proteome</keyword>
<sequence>MAPRGRPTRLKPDRSKPPPPVADTTPAMDKPRCHLLVLAASATTPNNGNDSHLYLWERSGTDRKRGRLRPNGFERNGNRVSLSNWHRGESSSFQGRTAPEEEERTRTGKWATARSQGLCSGCCRANTQTTNIVRRPRLNIISCTKTQSILLTGGHRLFWHYYIKETGDKSKKNSKMQDVARSVKTKFSRRPEARENQRTSRDEAVGGIVGLKMLISKGN</sequence>
<comment type="caution">
    <text evidence="2">The sequence shown here is derived from an EMBL/GenBank/DDBJ whole genome shotgun (WGS) entry which is preliminary data.</text>
</comment>
<gene>
    <name evidence="2" type="ORF">Tco_1080094</name>
</gene>
<feature type="region of interest" description="Disordered" evidence="1">
    <location>
        <begin position="64"/>
        <end position="109"/>
    </location>
</feature>
<evidence type="ECO:0000256" key="1">
    <source>
        <dbReference type="SAM" id="MobiDB-lite"/>
    </source>
</evidence>
<reference evidence="2" key="2">
    <citation type="submission" date="2022-01" db="EMBL/GenBank/DDBJ databases">
        <authorList>
            <person name="Yamashiro T."/>
            <person name="Shiraishi A."/>
            <person name="Satake H."/>
            <person name="Nakayama K."/>
        </authorList>
    </citation>
    <scope>NUCLEOTIDE SEQUENCE</scope>
</reference>
<dbReference type="EMBL" id="BQNB010020001">
    <property type="protein sequence ID" value="GJT91249.1"/>
    <property type="molecule type" value="Genomic_DNA"/>
</dbReference>
<protein>
    <submittedName>
        <fullName evidence="2">Uncharacterized protein</fullName>
    </submittedName>
</protein>
<reference evidence="2" key="1">
    <citation type="journal article" date="2022" name="Int. J. Mol. Sci.">
        <title>Draft Genome of Tanacetum Coccineum: Genomic Comparison of Closely Related Tanacetum-Family Plants.</title>
        <authorList>
            <person name="Yamashiro T."/>
            <person name="Shiraishi A."/>
            <person name="Nakayama K."/>
            <person name="Satake H."/>
        </authorList>
    </citation>
    <scope>NUCLEOTIDE SEQUENCE</scope>
</reference>
<dbReference type="Proteomes" id="UP001151760">
    <property type="component" value="Unassembled WGS sequence"/>
</dbReference>
<feature type="region of interest" description="Disordered" evidence="1">
    <location>
        <begin position="1"/>
        <end position="32"/>
    </location>
</feature>
<name>A0ABQ5HUL2_9ASTR</name>
<evidence type="ECO:0000313" key="3">
    <source>
        <dbReference type="Proteomes" id="UP001151760"/>
    </source>
</evidence>
<evidence type="ECO:0000313" key="2">
    <source>
        <dbReference type="EMBL" id="GJT91249.1"/>
    </source>
</evidence>
<feature type="compositionally biased region" description="Polar residues" evidence="1">
    <location>
        <begin position="78"/>
        <end position="95"/>
    </location>
</feature>
<feature type="region of interest" description="Disordered" evidence="1">
    <location>
        <begin position="173"/>
        <end position="201"/>
    </location>
</feature>
<proteinExistence type="predicted"/>
<organism evidence="2 3">
    <name type="scientific">Tanacetum coccineum</name>
    <dbReference type="NCBI Taxonomy" id="301880"/>
    <lineage>
        <taxon>Eukaryota</taxon>
        <taxon>Viridiplantae</taxon>
        <taxon>Streptophyta</taxon>
        <taxon>Embryophyta</taxon>
        <taxon>Tracheophyta</taxon>
        <taxon>Spermatophyta</taxon>
        <taxon>Magnoliopsida</taxon>
        <taxon>eudicotyledons</taxon>
        <taxon>Gunneridae</taxon>
        <taxon>Pentapetalae</taxon>
        <taxon>asterids</taxon>
        <taxon>campanulids</taxon>
        <taxon>Asterales</taxon>
        <taxon>Asteraceae</taxon>
        <taxon>Asteroideae</taxon>
        <taxon>Anthemideae</taxon>
        <taxon>Anthemidinae</taxon>
        <taxon>Tanacetum</taxon>
    </lineage>
</organism>
<accession>A0ABQ5HUL2</accession>